<dbReference type="eggNOG" id="ENOG502SBIV">
    <property type="taxonomic scope" value="Eukaryota"/>
</dbReference>
<dbReference type="Proteomes" id="UP000001072">
    <property type="component" value="Unassembled WGS sequence"/>
</dbReference>
<dbReference type="AlphaFoldDB" id="F4S396"/>
<evidence type="ECO:0000256" key="1">
    <source>
        <dbReference type="SAM" id="MobiDB-lite"/>
    </source>
</evidence>
<gene>
    <name evidence="2" type="ORF">MELLADRAFT_111461</name>
</gene>
<dbReference type="RefSeq" id="XP_007415794.1">
    <property type="nucleotide sequence ID" value="XM_007415732.1"/>
</dbReference>
<dbReference type="InterPro" id="IPR036236">
    <property type="entry name" value="Znf_C2H2_sf"/>
</dbReference>
<feature type="compositionally biased region" description="Basic residues" evidence="1">
    <location>
        <begin position="181"/>
        <end position="194"/>
    </location>
</feature>
<dbReference type="InParanoid" id="F4S396"/>
<accession>F4S396</accession>
<dbReference type="STRING" id="747676.F4S396"/>
<proteinExistence type="predicted"/>
<feature type="region of interest" description="Disordered" evidence="1">
    <location>
        <begin position="225"/>
        <end position="256"/>
    </location>
</feature>
<evidence type="ECO:0000313" key="3">
    <source>
        <dbReference type="Proteomes" id="UP000001072"/>
    </source>
</evidence>
<dbReference type="SUPFAM" id="SSF57667">
    <property type="entry name" value="beta-beta-alpha zinc fingers"/>
    <property type="match status" value="1"/>
</dbReference>
<dbReference type="GeneID" id="18924384"/>
<feature type="region of interest" description="Disordered" evidence="1">
    <location>
        <begin position="1"/>
        <end position="108"/>
    </location>
</feature>
<dbReference type="KEGG" id="mlr:MELLADRAFT_111461"/>
<feature type="region of interest" description="Disordered" evidence="1">
    <location>
        <begin position="163"/>
        <end position="211"/>
    </location>
</feature>
<dbReference type="EMBL" id="GL883142">
    <property type="protein sequence ID" value="EGG00946.1"/>
    <property type="molecule type" value="Genomic_DNA"/>
</dbReference>
<name>F4S396_MELLP</name>
<evidence type="ECO:0000313" key="2">
    <source>
        <dbReference type="EMBL" id="EGG00946.1"/>
    </source>
</evidence>
<feature type="compositionally biased region" description="Low complexity" evidence="1">
    <location>
        <begin position="30"/>
        <end position="50"/>
    </location>
</feature>
<protein>
    <submittedName>
        <fullName evidence="2">Uncharacterized protein</fullName>
    </submittedName>
</protein>
<feature type="compositionally biased region" description="Polar residues" evidence="1">
    <location>
        <begin position="1"/>
        <end position="12"/>
    </location>
</feature>
<keyword evidence="3" id="KW-1185">Reference proteome</keyword>
<reference evidence="3" key="1">
    <citation type="journal article" date="2011" name="Proc. Natl. Acad. Sci. U.S.A.">
        <title>Obligate biotrophy features unraveled by the genomic analysis of rust fungi.</title>
        <authorList>
            <person name="Duplessis S."/>
            <person name="Cuomo C.A."/>
            <person name="Lin Y.-C."/>
            <person name="Aerts A."/>
            <person name="Tisserant E."/>
            <person name="Veneault-Fourrey C."/>
            <person name="Joly D.L."/>
            <person name="Hacquard S."/>
            <person name="Amselem J."/>
            <person name="Cantarel B.L."/>
            <person name="Chiu R."/>
            <person name="Coutinho P.M."/>
            <person name="Feau N."/>
            <person name="Field M."/>
            <person name="Frey P."/>
            <person name="Gelhaye E."/>
            <person name="Goldberg J."/>
            <person name="Grabherr M.G."/>
            <person name="Kodira C.D."/>
            <person name="Kohler A."/>
            <person name="Kuees U."/>
            <person name="Lindquist E.A."/>
            <person name="Lucas S.M."/>
            <person name="Mago R."/>
            <person name="Mauceli E."/>
            <person name="Morin E."/>
            <person name="Murat C."/>
            <person name="Pangilinan J.L."/>
            <person name="Park R."/>
            <person name="Pearson M."/>
            <person name="Quesneville H."/>
            <person name="Rouhier N."/>
            <person name="Sakthikumar S."/>
            <person name="Salamov A.A."/>
            <person name="Schmutz J."/>
            <person name="Selles B."/>
            <person name="Shapiro H."/>
            <person name="Tanguay P."/>
            <person name="Tuskan G.A."/>
            <person name="Henrissat B."/>
            <person name="Van de Peer Y."/>
            <person name="Rouze P."/>
            <person name="Ellis J.G."/>
            <person name="Dodds P.N."/>
            <person name="Schein J.E."/>
            <person name="Zhong S."/>
            <person name="Hamelin R.C."/>
            <person name="Grigoriev I.V."/>
            <person name="Szabo L.J."/>
            <person name="Martin F."/>
        </authorList>
    </citation>
    <scope>NUCLEOTIDE SEQUENCE [LARGE SCALE GENOMIC DNA]</scope>
    <source>
        <strain evidence="3">98AG31 / pathotype 3-4-7</strain>
    </source>
</reference>
<dbReference type="VEuPathDB" id="FungiDB:MELLADRAFT_111461"/>
<organism evidence="3">
    <name type="scientific">Melampsora larici-populina (strain 98AG31 / pathotype 3-4-7)</name>
    <name type="common">Poplar leaf rust fungus</name>
    <dbReference type="NCBI Taxonomy" id="747676"/>
    <lineage>
        <taxon>Eukaryota</taxon>
        <taxon>Fungi</taxon>
        <taxon>Dikarya</taxon>
        <taxon>Basidiomycota</taxon>
        <taxon>Pucciniomycotina</taxon>
        <taxon>Pucciniomycetes</taxon>
        <taxon>Pucciniales</taxon>
        <taxon>Melampsoraceae</taxon>
        <taxon>Melampsora</taxon>
    </lineage>
</organism>
<sequence>MLRHIQNQVTKHTLSDGEVLAVGGSDSDSDSSSSESSSESCSSDAESTSEPQAVPQSLLHVLDHPLCSLSKLLGHNNEDPDSSEPEGENASSGSDDEEAGEAGLSGCVICPGKRLKTDNLATQHLKSKAHLRRLERYRDFIHNPPPHTLLSPDPMDVVDLLDSLTGPPPVLPPGTKSTSSKGKRKKREKRRARRLLSTEKPSMGKSSEVKVDSIAGEAARLAASTQLKSGNVKSKKASDTTKRKRARKNDKPQSQE</sequence>
<dbReference type="OrthoDB" id="2506841at2759"/>
<dbReference type="HOGENOM" id="CLU_1086181_0_0_1"/>